<reference evidence="2 3" key="1">
    <citation type="submission" date="2018-06" db="EMBL/GenBank/DDBJ databases">
        <title>Three novel Pseudomonas species isolated from symptomatic oak.</title>
        <authorList>
            <person name="Bueno-Gonzalez V."/>
            <person name="Brady C."/>
        </authorList>
    </citation>
    <scope>NUCLEOTIDE SEQUENCE [LARGE SCALE GENOMIC DNA]</scope>
    <source>
        <strain evidence="2 3">P9A</strain>
    </source>
</reference>
<dbReference type="Gene3D" id="3.40.47.10">
    <property type="match status" value="1"/>
</dbReference>
<accession>A0A4Q9QQX2</accession>
<evidence type="ECO:0000313" key="3">
    <source>
        <dbReference type="Proteomes" id="UP000292302"/>
    </source>
</evidence>
<protein>
    <recommendedName>
        <fullName evidence="1">Thiolase C-terminal domain-containing protein</fullName>
    </recommendedName>
</protein>
<dbReference type="RefSeq" id="WP_131179240.1">
    <property type="nucleotide sequence ID" value="NZ_QJUI01000004.1"/>
</dbReference>
<sequence length="70" mass="7559">MDELVPLETNAAFTAQSLAVAQALRRDTGKVNGASIALGHPIAPRRHAHWQCRVSACGTRAWPLREAVNV</sequence>
<evidence type="ECO:0000313" key="2">
    <source>
        <dbReference type="EMBL" id="TBU82182.1"/>
    </source>
</evidence>
<dbReference type="Pfam" id="PF02803">
    <property type="entry name" value="Thiolase_C"/>
    <property type="match status" value="1"/>
</dbReference>
<feature type="domain" description="Thiolase C-terminal" evidence="1">
    <location>
        <begin position="4"/>
        <end position="42"/>
    </location>
</feature>
<gene>
    <name evidence="2" type="ORF">DNK06_05445</name>
</gene>
<dbReference type="GO" id="GO:0016747">
    <property type="term" value="F:acyltransferase activity, transferring groups other than amino-acyl groups"/>
    <property type="evidence" value="ECO:0007669"/>
    <property type="project" value="InterPro"/>
</dbReference>
<keyword evidence="3" id="KW-1185">Reference proteome</keyword>
<dbReference type="AlphaFoldDB" id="A0A4Q9QQX2"/>
<dbReference type="InterPro" id="IPR020617">
    <property type="entry name" value="Thiolase_C"/>
</dbReference>
<organism evidence="2 3">
    <name type="scientific">Phytopseudomonas daroniae</name>
    <dbReference type="NCBI Taxonomy" id="2487519"/>
    <lineage>
        <taxon>Bacteria</taxon>
        <taxon>Pseudomonadati</taxon>
        <taxon>Pseudomonadota</taxon>
        <taxon>Gammaproteobacteria</taxon>
        <taxon>Pseudomonadales</taxon>
        <taxon>Pseudomonadaceae</taxon>
        <taxon>Phytopseudomonas</taxon>
    </lineage>
</organism>
<name>A0A4Q9QQX2_9GAMM</name>
<dbReference type="EMBL" id="QJUI01000004">
    <property type="protein sequence ID" value="TBU82182.1"/>
    <property type="molecule type" value="Genomic_DNA"/>
</dbReference>
<dbReference type="Proteomes" id="UP000292302">
    <property type="component" value="Unassembled WGS sequence"/>
</dbReference>
<dbReference type="SUPFAM" id="SSF53901">
    <property type="entry name" value="Thiolase-like"/>
    <property type="match status" value="1"/>
</dbReference>
<dbReference type="InterPro" id="IPR016039">
    <property type="entry name" value="Thiolase-like"/>
</dbReference>
<proteinExistence type="predicted"/>
<evidence type="ECO:0000259" key="1">
    <source>
        <dbReference type="Pfam" id="PF02803"/>
    </source>
</evidence>
<comment type="caution">
    <text evidence="2">The sequence shown here is derived from an EMBL/GenBank/DDBJ whole genome shotgun (WGS) entry which is preliminary data.</text>
</comment>